<dbReference type="Pfam" id="PF10262">
    <property type="entry name" value="Rdx"/>
    <property type="match status" value="1"/>
</dbReference>
<evidence type="ECO:0000313" key="3">
    <source>
        <dbReference type="Proteomes" id="UP001196980"/>
    </source>
</evidence>
<comment type="caution">
    <text evidence="2">The sequence shown here is derived from an EMBL/GenBank/DDBJ whole genome shotgun (WGS) entry which is preliminary data.</text>
</comment>
<keyword evidence="3" id="KW-1185">Reference proteome</keyword>
<dbReference type="Proteomes" id="UP001196980">
    <property type="component" value="Unassembled WGS sequence"/>
</dbReference>
<keyword evidence="1" id="KW-0676">Redox-active center</keyword>
<accession>A0ABS6S2T6</accession>
<evidence type="ECO:0000313" key="2">
    <source>
        <dbReference type="EMBL" id="MBV6342714.1"/>
    </source>
</evidence>
<dbReference type="EMBL" id="JABXWD010000325">
    <property type="protein sequence ID" value="MBV6342714.1"/>
    <property type="molecule type" value="Genomic_DNA"/>
</dbReference>
<dbReference type="RefSeq" id="WP_218253329.1">
    <property type="nucleotide sequence ID" value="NZ_JABXWD010000325.1"/>
</dbReference>
<gene>
    <name evidence="2" type="ORF">HWQ67_14100</name>
</gene>
<organism evidence="2 3">
    <name type="scientific">Candidatus Magnetobacterium casense</name>
    <dbReference type="NCBI Taxonomy" id="1455061"/>
    <lineage>
        <taxon>Bacteria</taxon>
        <taxon>Pseudomonadati</taxon>
        <taxon>Nitrospirota</taxon>
        <taxon>Thermodesulfovibrionia</taxon>
        <taxon>Thermodesulfovibrionales</taxon>
        <taxon>Candidatus Magnetobacteriaceae</taxon>
        <taxon>Candidatus Magnetobacterium</taxon>
    </lineage>
</organism>
<dbReference type="InterPro" id="IPR011893">
    <property type="entry name" value="Selenoprotein_Rdx-typ"/>
</dbReference>
<sequence>MTIEILYCDMCGGVDDAKRVAAEIHKYLGVESTLTDVGRGRFEVKANGAMVFSKTVEGRFPRKREIVSRLKKQFR</sequence>
<proteinExistence type="predicted"/>
<evidence type="ECO:0000256" key="1">
    <source>
        <dbReference type="ARBA" id="ARBA00023284"/>
    </source>
</evidence>
<protein>
    <submittedName>
        <fullName evidence="2">SelT/SelW/SelH family protein</fullName>
    </submittedName>
</protein>
<dbReference type="NCBIfam" id="TIGR02174">
    <property type="entry name" value="CXXU_selWTH"/>
    <property type="match status" value="1"/>
</dbReference>
<reference evidence="2 3" key="1">
    <citation type="journal article" date="2020" name="J Geophys Res Biogeosci">
        <title>Magnetotaxis as an Adaptation to Enable Bacterial Shuttling of Microbial Sulfur and Sulfur Cycling Across Aquatic Oxic#Anoxic Interfaces.</title>
        <authorList>
            <person name="Li J."/>
            <person name="Liu P."/>
            <person name="Wang J."/>
            <person name="Roberts A.P."/>
            <person name="Pan Y."/>
        </authorList>
    </citation>
    <scope>NUCLEOTIDE SEQUENCE [LARGE SCALE GENOMIC DNA]</scope>
    <source>
        <strain evidence="2 3">MYR-1_YQ</strain>
    </source>
</reference>
<name>A0ABS6S2T6_9BACT</name>